<feature type="signal peptide" evidence="1">
    <location>
        <begin position="1"/>
        <end position="29"/>
    </location>
</feature>
<feature type="chain" id="PRO_5047146156" evidence="1">
    <location>
        <begin position="30"/>
        <end position="158"/>
    </location>
</feature>
<evidence type="ECO:0000313" key="2">
    <source>
        <dbReference type="EMBL" id="MFC4590837.1"/>
    </source>
</evidence>
<protein>
    <submittedName>
        <fullName evidence="2">Uncharacterized protein</fullName>
    </submittedName>
</protein>
<dbReference type="Proteomes" id="UP001595891">
    <property type="component" value="Unassembled WGS sequence"/>
</dbReference>
<sequence>MHTRKLRTLAITAGLAIVALLGIQGTASADSVSDSKLLTMGSSQFFSFGAFGSPWKVGDCHLEPDSWVAIEGNVVHLHATSDTDFTKGADIWHSRFVFNDANQRTVLSVTSSAFDSPRMVPSDGRSSGASDIYVWDRFVRVTSGIPGGIFSVRWFSSC</sequence>
<name>A0ABV9EMD1_9ACTN</name>
<gene>
    <name evidence="2" type="ORF">ACFO8L_32400</name>
</gene>
<comment type="caution">
    <text evidence="2">The sequence shown here is derived from an EMBL/GenBank/DDBJ whole genome shotgun (WGS) entry which is preliminary data.</text>
</comment>
<keyword evidence="1" id="KW-0732">Signal</keyword>
<reference evidence="3" key="1">
    <citation type="journal article" date="2019" name="Int. J. Syst. Evol. Microbiol.">
        <title>The Global Catalogue of Microorganisms (GCM) 10K type strain sequencing project: providing services to taxonomists for standard genome sequencing and annotation.</title>
        <authorList>
            <consortium name="The Broad Institute Genomics Platform"/>
            <consortium name="The Broad Institute Genome Sequencing Center for Infectious Disease"/>
            <person name="Wu L."/>
            <person name="Ma J."/>
        </authorList>
    </citation>
    <scope>NUCLEOTIDE SEQUENCE [LARGE SCALE GENOMIC DNA]</scope>
    <source>
        <strain evidence="3">CCUG 49560</strain>
    </source>
</reference>
<proteinExistence type="predicted"/>
<dbReference type="RefSeq" id="WP_262844288.1">
    <property type="nucleotide sequence ID" value="NZ_JANZYP010000027.1"/>
</dbReference>
<organism evidence="2 3">
    <name type="scientific">Sphaerisporangium corydalis</name>
    <dbReference type="NCBI Taxonomy" id="1441875"/>
    <lineage>
        <taxon>Bacteria</taxon>
        <taxon>Bacillati</taxon>
        <taxon>Actinomycetota</taxon>
        <taxon>Actinomycetes</taxon>
        <taxon>Streptosporangiales</taxon>
        <taxon>Streptosporangiaceae</taxon>
        <taxon>Sphaerisporangium</taxon>
    </lineage>
</organism>
<evidence type="ECO:0000313" key="3">
    <source>
        <dbReference type="Proteomes" id="UP001595891"/>
    </source>
</evidence>
<dbReference type="EMBL" id="JBHSFN010000026">
    <property type="protein sequence ID" value="MFC4590837.1"/>
    <property type="molecule type" value="Genomic_DNA"/>
</dbReference>
<keyword evidence="3" id="KW-1185">Reference proteome</keyword>
<accession>A0ABV9EMD1</accession>
<evidence type="ECO:0000256" key="1">
    <source>
        <dbReference type="SAM" id="SignalP"/>
    </source>
</evidence>